<reference evidence="1" key="1">
    <citation type="submission" date="2020-10" db="EMBL/GenBank/DDBJ databases">
        <authorList>
            <person name="Castelo-Branco R."/>
            <person name="Eusebio N."/>
            <person name="Adriana R."/>
            <person name="Vieira A."/>
            <person name="Brugerolle De Fraissinette N."/>
            <person name="Rezende De Castro R."/>
            <person name="Schneider M.P."/>
            <person name="Vasconcelos V."/>
            <person name="Leao P.N."/>
        </authorList>
    </citation>
    <scope>NUCLEOTIDE SEQUENCE</scope>
    <source>
        <strain evidence="1">LEGE 06105</strain>
    </source>
</reference>
<dbReference type="Proteomes" id="UP000620559">
    <property type="component" value="Unassembled WGS sequence"/>
</dbReference>
<dbReference type="RefSeq" id="WP_193924698.1">
    <property type="nucleotide sequence ID" value="NZ_JADEWL010000149.1"/>
</dbReference>
<name>A0A8J7F5Y1_9CYAN</name>
<organism evidence="1 2">
    <name type="scientific">Plectonema cf. radiosum LEGE 06105</name>
    <dbReference type="NCBI Taxonomy" id="945769"/>
    <lineage>
        <taxon>Bacteria</taxon>
        <taxon>Bacillati</taxon>
        <taxon>Cyanobacteriota</taxon>
        <taxon>Cyanophyceae</taxon>
        <taxon>Oscillatoriophycideae</taxon>
        <taxon>Oscillatoriales</taxon>
        <taxon>Microcoleaceae</taxon>
        <taxon>Plectonema</taxon>
    </lineage>
</organism>
<proteinExistence type="predicted"/>
<sequence>MSLKDTVTSDNSAWNRQVYHRLKLALSLGLRRQIFIAVCDDLNLRNQVAARLHSTLAYPVGQVLYQPISNESEASTPAYPRLVTLRLNLNDPNPIAQINQWLSNYPPPVVGGSQDVPGKALPIPSFQMVGTEQLTRQPVAIQRLFLHYLRLTEQHLSNQKDSRFLESSLLLWVPRPWLRAIEQSAPQFWRCRTGIFLFAGEPTPTTQTRSTPRRFSAQRSFDLDSVQEPLIDEEQLTMPLEDLELGEDLDFPLAQTGYDSVNSLELLPESLTPKEENPLSALEVFIPGMEQEENTQPIGKNSSSKIPNSSDLPHISKELTELILATIGTTIGDDSEQNLQVQQILQEIENLHSQQANEADIGAAYYRLGNIYRIRIEQGQSTLENLMVAILAYQESISYDDSSPVVPDVLNDLGTLYWMLYRTPPNSQEGQAYIEQGIEFYELALKLISVETHAETYARVQNNLGTAYGDLARFHNPDQNWQNAVTAYTEALGFRTAEMEPLKYAACQNNLGTAYWHLAQYNQPVPNLKQAVIAYNHALVYYNSEQEPLKYGMIQNNIGTAYWNLAQYEQPAENLQLAINAYNEALKYRTPANVPTACAATQNNLGTAYWHLANQPQTDKNNKLKYLKMCIEAYDEALALAHSLTGVSLSFDVFATHNNLGLANYQLATDKFFTEDKSIRSQYLEKALENHLQALAGINKDSVSHQSTITYMVKTIRGFHDELGIQGQNLALSKVPGQLLPEILPKL</sequence>
<dbReference type="InterPro" id="IPR011990">
    <property type="entry name" value="TPR-like_helical_dom_sf"/>
</dbReference>
<dbReference type="AlphaFoldDB" id="A0A8J7F5Y1"/>
<dbReference type="PANTHER" id="PTHR10098">
    <property type="entry name" value="RAPSYN-RELATED"/>
    <property type="match status" value="1"/>
</dbReference>
<comment type="caution">
    <text evidence="1">The sequence shown here is derived from an EMBL/GenBank/DDBJ whole genome shotgun (WGS) entry which is preliminary data.</text>
</comment>
<accession>A0A8J7F5Y1</accession>
<dbReference type="Gene3D" id="1.25.40.10">
    <property type="entry name" value="Tetratricopeptide repeat domain"/>
    <property type="match status" value="2"/>
</dbReference>
<keyword evidence="2" id="KW-1185">Reference proteome</keyword>
<evidence type="ECO:0000313" key="1">
    <source>
        <dbReference type="EMBL" id="MBE9216238.1"/>
    </source>
</evidence>
<evidence type="ECO:0000313" key="2">
    <source>
        <dbReference type="Proteomes" id="UP000620559"/>
    </source>
</evidence>
<gene>
    <name evidence="1" type="ORF">IQ247_26855</name>
</gene>
<dbReference type="SUPFAM" id="SSF48452">
    <property type="entry name" value="TPR-like"/>
    <property type="match status" value="1"/>
</dbReference>
<dbReference type="EMBL" id="JADEWL010000149">
    <property type="protein sequence ID" value="MBE9216238.1"/>
    <property type="molecule type" value="Genomic_DNA"/>
</dbReference>
<protein>
    <submittedName>
        <fullName evidence="1">Tetratricopeptide repeat protein</fullName>
    </submittedName>
</protein>
<dbReference type="PANTHER" id="PTHR10098:SF108">
    <property type="entry name" value="TETRATRICOPEPTIDE REPEAT PROTEIN 28"/>
    <property type="match status" value="1"/>
</dbReference>